<dbReference type="Proteomes" id="UP000285310">
    <property type="component" value="Unassembled WGS sequence"/>
</dbReference>
<name>A0A423PHC8_9GAMM</name>
<comment type="caution">
    <text evidence="1">The sequence shown here is derived from an EMBL/GenBank/DDBJ whole genome shotgun (WGS) entry which is preliminary data.</text>
</comment>
<proteinExistence type="predicted"/>
<dbReference type="Pfam" id="PF04340">
    <property type="entry name" value="DUF484"/>
    <property type="match status" value="1"/>
</dbReference>
<keyword evidence="2" id="KW-1185">Reference proteome</keyword>
<dbReference type="Gene3D" id="3.30.450.40">
    <property type="match status" value="1"/>
</dbReference>
<dbReference type="RefSeq" id="WP_123659189.1">
    <property type="nucleotide sequence ID" value="NZ_AYKG01000056.1"/>
</dbReference>
<organism evidence="1 2">
    <name type="scientific">Salinisphaera japonica YTM-1</name>
    <dbReference type="NCBI Taxonomy" id="1209778"/>
    <lineage>
        <taxon>Bacteria</taxon>
        <taxon>Pseudomonadati</taxon>
        <taxon>Pseudomonadota</taxon>
        <taxon>Gammaproteobacteria</taxon>
        <taxon>Salinisphaerales</taxon>
        <taxon>Salinisphaeraceae</taxon>
        <taxon>Salinisphaera</taxon>
    </lineage>
</organism>
<dbReference type="SUPFAM" id="SSF55781">
    <property type="entry name" value="GAF domain-like"/>
    <property type="match status" value="1"/>
</dbReference>
<dbReference type="InterPro" id="IPR007435">
    <property type="entry name" value="DUF484"/>
</dbReference>
<accession>A0A423PHC8</accession>
<dbReference type="InterPro" id="IPR029016">
    <property type="entry name" value="GAF-like_dom_sf"/>
</dbReference>
<dbReference type="PANTHER" id="PTHR38765:SF1">
    <property type="entry name" value="DUF484 DOMAIN-CONTAINING PROTEIN"/>
    <property type="match status" value="1"/>
</dbReference>
<evidence type="ECO:0008006" key="3">
    <source>
        <dbReference type="Google" id="ProtNLM"/>
    </source>
</evidence>
<sequence length="239" mass="25703">MSDTQPEPSSSVPELDEDQVAAWLVAHPDFVARHPEAFEAQAIGHDAQGAASLIERQVARLRQTNRELAARFEELVGTARANEDRVVQLNRVARIMVGATEVDALIAALTDSLQQHFGVDATGVFLEGPARADINRILWLDDASAAHEALTHVRRRGKPICGELTAAQAKALFADGDDDAMFTSAAFIPLGRSEVRGAIVLASRDPQRFTPDMGTLFVELFGALLTATLARLIGDDAVA</sequence>
<dbReference type="EMBL" id="AYKG01000056">
    <property type="protein sequence ID" value="ROO24886.1"/>
    <property type="molecule type" value="Genomic_DNA"/>
</dbReference>
<dbReference type="FunCoup" id="A0A423PHC8">
    <property type="interactions" value="26"/>
</dbReference>
<reference evidence="1 2" key="1">
    <citation type="submission" date="2013-10" db="EMBL/GenBank/DDBJ databases">
        <title>Salinisphaera japonica YTM-1 Genome Sequencing.</title>
        <authorList>
            <person name="Lai Q."/>
            <person name="Li C."/>
            <person name="Shao Z."/>
        </authorList>
    </citation>
    <scope>NUCLEOTIDE SEQUENCE [LARGE SCALE GENOMIC DNA]</scope>
    <source>
        <strain evidence="1 2">YTM-1</strain>
    </source>
</reference>
<dbReference type="OrthoDB" id="8525200at2"/>
<dbReference type="PANTHER" id="PTHR38765">
    <property type="entry name" value="DUF484 DOMAIN-CONTAINING PROTEIN"/>
    <property type="match status" value="1"/>
</dbReference>
<dbReference type="InParanoid" id="A0A423PHC8"/>
<gene>
    <name evidence="1" type="ORF">SAJA_13715</name>
</gene>
<protein>
    <recommendedName>
        <fullName evidence="3">Phytochrome sensor protein</fullName>
    </recommendedName>
</protein>
<evidence type="ECO:0000313" key="1">
    <source>
        <dbReference type="EMBL" id="ROO24886.1"/>
    </source>
</evidence>
<evidence type="ECO:0000313" key="2">
    <source>
        <dbReference type="Proteomes" id="UP000285310"/>
    </source>
</evidence>
<dbReference type="AlphaFoldDB" id="A0A423PHC8"/>